<dbReference type="InterPro" id="IPR001865">
    <property type="entry name" value="Ribosomal_uS2"/>
</dbReference>
<dbReference type="SUPFAM" id="SSF52313">
    <property type="entry name" value="Ribosomal protein S2"/>
    <property type="match status" value="1"/>
</dbReference>
<evidence type="ECO:0000256" key="6">
    <source>
        <dbReference type="SAM" id="MobiDB-lite"/>
    </source>
</evidence>
<dbReference type="PROSITE" id="PS00962">
    <property type="entry name" value="RIBOSOMAL_S2_1"/>
    <property type="match status" value="1"/>
</dbReference>
<dbReference type="GO" id="GO:0022627">
    <property type="term" value="C:cytosolic small ribosomal subunit"/>
    <property type="evidence" value="ECO:0007669"/>
    <property type="project" value="TreeGrafter"/>
</dbReference>
<dbReference type="InterPro" id="IPR018130">
    <property type="entry name" value="Ribosomal_uS2_CS"/>
</dbReference>
<evidence type="ECO:0000313" key="7">
    <source>
        <dbReference type="EMBL" id="TKJ39795.1"/>
    </source>
</evidence>
<reference evidence="7 8" key="1">
    <citation type="submission" date="2017-06" db="EMBL/GenBank/DDBJ databases">
        <title>Novel microbial phyla capable of carbon fixation and sulfur reduction in deep-sea sediments.</title>
        <authorList>
            <person name="Huang J."/>
            <person name="Baker B."/>
            <person name="Wang Y."/>
        </authorList>
    </citation>
    <scope>NUCLEOTIDE SEQUENCE [LARGE SCALE GENOMIC DNA]</scope>
    <source>
        <strain evidence="7">B3_LCP</strain>
    </source>
</reference>
<name>A0A532UXY8_UNCL8</name>
<evidence type="ECO:0000256" key="1">
    <source>
        <dbReference type="ARBA" id="ARBA00006242"/>
    </source>
</evidence>
<dbReference type="Gene3D" id="1.10.287.610">
    <property type="entry name" value="Helix hairpin bin"/>
    <property type="match status" value="1"/>
</dbReference>
<organism evidence="7 8">
    <name type="scientific">candidate division LCP-89 bacterium B3_LCP</name>
    <dbReference type="NCBI Taxonomy" id="2012998"/>
    <lineage>
        <taxon>Bacteria</taxon>
        <taxon>Pseudomonadati</taxon>
        <taxon>Bacteria division LCP-89</taxon>
    </lineage>
</organism>
<feature type="compositionally biased region" description="Basic and acidic residues" evidence="6">
    <location>
        <begin position="274"/>
        <end position="285"/>
    </location>
</feature>
<dbReference type="PANTHER" id="PTHR12534:SF0">
    <property type="entry name" value="SMALL RIBOSOMAL SUBUNIT PROTEIN US2M"/>
    <property type="match status" value="1"/>
</dbReference>
<gene>
    <name evidence="5 7" type="primary">rpsB</name>
    <name evidence="7" type="ORF">CEE37_10995</name>
</gene>
<keyword evidence="2 5" id="KW-0689">Ribosomal protein</keyword>
<dbReference type="PANTHER" id="PTHR12534">
    <property type="entry name" value="30S RIBOSOMAL PROTEIN S2 PROKARYOTIC AND ORGANELLAR"/>
    <property type="match status" value="1"/>
</dbReference>
<keyword evidence="3 5" id="KW-0687">Ribonucleoprotein</keyword>
<dbReference type="InterPro" id="IPR005706">
    <property type="entry name" value="Ribosomal_uS2_bac/mit/plastid"/>
</dbReference>
<dbReference type="PRINTS" id="PR00395">
    <property type="entry name" value="RIBOSOMALS2"/>
</dbReference>
<feature type="compositionally biased region" description="Basic and acidic residues" evidence="6">
    <location>
        <begin position="298"/>
        <end position="342"/>
    </location>
</feature>
<dbReference type="GO" id="GO:0006412">
    <property type="term" value="P:translation"/>
    <property type="evidence" value="ECO:0007669"/>
    <property type="project" value="UniProtKB-UniRule"/>
</dbReference>
<dbReference type="HAMAP" id="MF_00291_B">
    <property type="entry name" value="Ribosomal_uS2_B"/>
    <property type="match status" value="1"/>
</dbReference>
<feature type="compositionally biased region" description="Basic and acidic residues" evidence="6">
    <location>
        <begin position="242"/>
        <end position="252"/>
    </location>
</feature>
<comment type="similarity">
    <text evidence="1 5">Belongs to the universal ribosomal protein uS2 family.</text>
</comment>
<feature type="region of interest" description="Disordered" evidence="6">
    <location>
        <begin position="237"/>
        <end position="342"/>
    </location>
</feature>
<dbReference type="AlphaFoldDB" id="A0A532UXY8"/>
<dbReference type="CDD" id="cd01425">
    <property type="entry name" value="RPS2"/>
    <property type="match status" value="1"/>
</dbReference>
<dbReference type="Gene3D" id="3.40.50.10490">
    <property type="entry name" value="Glucose-6-phosphate isomerase like protein, domain 1"/>
    <property type="match status" value="1"/>
</dbReference>
<evidence type="ECO:0000313" key="8">
    <source>
        <dbReference type="Proteomes" id="UP000319619"/>
    </source>
</evidence>
<dbReference type="Pfam" id="PF00318">
    <property type="entry name" value="Ribosomal_S2"/>
    <property type="match status" value="1"/>
</dbReference>
<dbReference type="EMBL" id="NJBN01000007">
    <property type="protein sequence ID" value="TKJ39795.1"/>
    <property type="molecule type" value="Genomic_DNA"/>
</dbReference>
<comment type="caution">
    <text evidence="7">The sequence shown here is derived from an EMBL/GenBank/DDBJ whole genome shotgun (WGS) entry which is preliminary data.</text>
</comment>
<dbReference type="NCBIfam" id="TIGR01011">
    <property type="entry name" value="rpsB_bact"/>
    <property type="match status" value="1"/>
</dbReference>
<sequence>MPNVSIQQLLMAGTHFGHLTRRWNPKMSKYIFDSKHGIHIIDLKKTQVCIDKACKALQDIVKVGEKVLFVGTKKQAKDIIRSEANRINMPFVCERWLGGMLTNFSTIRKSLKNLQSLERISTDGTFEKLSKKERLTIDKEKAKLEKALGGIRDLKKLPGAVFIVDIKKEHIAVAEARKLSIPIVAVVDTNVNPEIVDYPIPGNDDAFKSVGLITRSLADAVMEAAAVAAEMRVTEQAITTGIKERPPQDKQGSRRRPRRRPKTDTPPVAAAAFREAKVASEKGEPPADSTKTAAPEKAAAKSDDKPEPVKPTEDVKKIEKTESKVKDTKEETKKDHEEAGAS</sequence>
<proteinExistence type="inferred from homology"/>
<evidence type="ECO:0000256" key="3">
    <source>
        <dbReference type="ARBA" id="ARBA00023274"/>
    </source>
</evidence>
<dbReference type="GO" id="GO:0003735">
    <property type="term" value="F:structural constituent of ribosome"/>
    <property type="evidence" value="ECO:0007669"/>
    <property type="project" value="InterPro"/>
</dbReference>
<evidence type="ECO:0000256" key="5">
    <source>
        <dbReference type="HAMAP-Rule" id="MF_00291"/>
    </source>
</evidence>
<accession>A0A532UXY8</accession>
<evidence type="ECO:0000256" key="4">
    <source>
        <dbReference type="ARBA" id="ARBA00035256"/>
    </source>
</evidence>
<evidence type="ECO:0000256" key="2">
    <source>
        <dbReference type="ARBA" id="ARBA00022980"/>
    </source>
</evidence>
<dbReference type="FunFam" id="1.10.287.610:FF:000001">
    <property type="entry name" value="30S ribosomal protein S2"/>
    <property type="match status" value="1"/>
</dbReference>
<dbReference type="InterPro" id="IPR023591">
    <property type="entry name" value="Ribosomal_uS2_flav_dom_sf"/>
</dbReference>
<protein>
    <recommendedName>
        <fullName evidence="4 5">Small ribosomal subunit protein uS2</fullName>
    </recommendedName>
</protein>
<dbReference type="Proteomes" id="UP000319619">
    <property type="component" value="Unassembled WGS sequence"/>
</dbReference>